<dbReference type="Pfam" id="PF04068">
    <property type="entry name" value="Fer4_RLI"/>
    <property type="match status" value="1"/>
</dbReference>
<dbReference type="STRING" id="667725.A0A0L0FN53"/>
<dbReference type="InterPro" id="IPR022968">
    <property type="entry name" value="Tsr3-like"/>
</dbReference>
<dbReference type="eggNOG" id="KOG3154">
    <property type="taxonomic scope" value="Eukaryota"/>
</dbReference>
<dbReference type="InterPro" id="IPR007209">
    <property type="entry name" value="RNaseL-inhib-like_metal-bd_dom"/>
</dbReference>
<dbReference type="GO" id="GO:0030490">
    <property type="term" value="P:maturation of SSU-rRNA"/>
    <property type="evidence" value="ECO:0007669"/>
    <property type="project" value="TreeGrafter"/>
</dbReference>
<gene>
    <name evidence="3" type="ORF">SARC_10079</name>
</gene>
<dbReference type="Proteomes" id="UP000054560">
    <property type="component" value="Unassembled WGS sequence"/>
</dbReference>
<name>A0A0L0FN53_9EUKA</name>
<feature type="compositionally biased region" description="Basic and acidic residues" evidence="1">
    <location>
        <begin position="16"/>
        <end position="37"/>
    </location>
</feature>
<dbReference type="EMBL" id="KQ242726">
    <property type="protein sequence ID" value="KNC77458.1"/>
    <property type="molecule type" value="Genomic_DNA"/>
</dbReference>
<accession>A0A0L0FN53</accession>
<evidence type="ECO:0000313" key="4">
    <source>
        <dbReference type="Proteomes" id="UP000054560"/>
    </source>
</evidence>
<dbReference type="PANTHER" id="PTHR20426">
    <property type="entry name" value="RIBOSOME BIOGENESIS PROTEIN TSR3 HOMOLOG"/>
    <property type="match status" value="1"/>
</dbReference>
<keyword evidence="4" id="KW-1185">Reference proteome</keyword>
<evidence type="ECO:0000259" key="2">
    <source>
        <dbReference type="Pfam" id="PF04068"/>
    </source>
</evidence>
<feature type="region of interest" description="Disordered" evidence="1">
    <location>
        <begin position="1"/>
        <end position="37"/>
    </location>
</feature>
<dbReference type="AlphaFoldDB" id="A0A0L0FN53"/>
<organism evidence="3 4">
    <name type="scientific">Sphaeroforma arctica JP610</name>
    <dbReference type="NCBI Taxonomy" id="667725"/>
    <lineage>
        <taxon>Eukaryota</taxon>
        <taxon>Ichthyosporea</taxon>
        <taxon>Ichthyophonida</taxon>
        <taxon>Sphaeroforma</taxon>
    </lineage>
</organism>
<evidence type="ECO:0000256" key="1">
    <source>
        <dbReference type="SAM" id="MobiDB-lite"/>
    </source>
</evidence>
<reference evidence="3 4" key="1">
    <citation type="submission" date="2011-02" db="EMBL/GenBank/DDBJ databases">
        <title>The Genome Sequence of Sphaeroforma arctica JP610.</title>
        <authorList>
            <consortium name="The Broad Institute Genome Sequencing Platform"/>
            <person name="Russ C."/>
            <person name="Cuomo C."/>
            <person name="Young S.K."/>
            <person name="Zeng Q."/>
            <person name="Gargeya S."/>
            <person name="Alvarado L."/>
            <person name="Berlin A."/>
            <person name="Chapman S.B."/>
            <person name="Chen Z."/>
            <person name="Freedman E."/>
            <person name="Gellesch M."/>
            <person name="Goldberg J."/>
            <person name="Griggs A."/>
            <person name="Gujja S."/>
            <person name="Heilman E."/>
            <person name="Heiman D."/>
            <person name="Howarth C."/>
            <person name="Mehta T."/>
            <person name="Neiman D."/>
            <person name="Pearson M."/>
            <person name="Roberts A."/>
            <person name="Saif S."/>
            <person name="Shea T."/>
            <person name="Shenoy N."/>
            <person name="Sisk P."/>
            <person name="Stolte C."/>
            <person name="Sykes S."/>
            <person name="White J."/>
            <person name="Yandava C."/>
            <person name="Burger G."/>
            <person name="Gray M.W."/>
            <person name="Holland P.W.H."/>
            <person name="King N."/>
            <person name="Lang F.B.F."/>
            <person name="Roger A.J."/>
            <person name="Ruiz-Trillo I."/>
            <person name="Haas B."/>
            <person name="Nusbaum C."/>
            <person name="Birren B."/>
        </authorList>
    </citation>
    <scope>NUCLEOTIDE SEQUENCE [LARGE SCALE GENOMIC DNA]</scope>
    <source>
        <strain evidence="3 4">JP610</strain>
    </source>
</reference>
<sequence length="111" mass="12407">MVKSSGRRNGSSTSATRRDHDSNKHKGGVREYEDAERRENGAFEVEYDAASEFPCGLAMWDFNQCDPKRCSGRRLAKMGVVHELKLTQRFHGLVMSPVGVATVSPADRYSK</sequence>
<dbReference type="GO" id="GO:0106388">
    <property type="term" value="F:rRNA small subunit aminocarboxypropyltransferase activity"/>
    <property type="evidence" value="ECO:0007669"/>
    <property type="project" value="InterPro"/>
</dbReference>
<dbReference type="RefSeq" id="XP_014151360.1">
    <property type="nucleotide sequence ID" value="XM_014295885.1"/>
</dbReference>
<evidence type="ECO:0000313" key="3">
    <source>
        <dbReference type="EMBL" id="KNC77458.1"/>
    </source>
</evidence>
<feature type="domain" description="RNase L inhibitor RLI-like possible metal-binding" evidence="2">
    <location>
        <begin position="57"/>
        <end position="89"/>
    </location>
</feature>
<protein>
    <recommendedName>
        <fullName evidence="2">RNase L inhibitor RLI-like possible metal-binding domain-containing protein</fullName>
    </recommendedName>
</protein>
<proteinExistence type="predicted"/>
<dbReference type="OrthoDB" id="10262062at2759"/>
<dbReference type="GeneID" id="25910583"/>
<dbReference type="PANTHER" id="PTHR20426:SF0">
    <property type="entry name" value="18S RRNA AMINOCARBOXYPROPYLTRANSFERASE"/>
    <property type="match status" value="1"/>
</dbReference>